<evidence type="ECO:0000313" key="7">
    <source>
        <dbReference type="EMBL" id="MBM3095996.1"/>
    </source>
</evidence>
<sequence length="503" mass="55052">MEDYDVIIIGSGVGGSVTARRLAENGARVLILERGDFVPREPENWSVDTVFFQKKYKAMDTWLDRNGNPFDPGACYNVGGSTKFYGAALFRLREQDFETLEHKGGISPAWPMRYCDMEPYYDQAERMFRVHGDDTGDKTAPHRNGPYPFGPVPSEPAVAHLADRLRSQGISPSAMPNGVNSGAAGTCILCRTCDGFPCKIGQKNDAETCALEPALATGRVDLKTRTFARRIILSGDGRKVEAVEVEEKGETKRYSAPLFVVSCNAVNTAALLLRSASSSAAKGVANSSDVVGRHYMVHNQTALMGLSHRINSTTFQKTLAINDWYFGDKNFPWPMGHMQMLGKLQGGMLTANVPYLPRFLGNEMARHGMDWIALSEDLPDPNNRVTLEGSQIKLAVTLNNMEGHLELVKRMKRALQRAGYPVVVTKSLVAHATAHQSGTVKMGSDPATSALDQYCRTWDHSNLFVIDASFFPSSAAVNPALTIAAQALRASDHILATEFKKSA</sequence>
<dbReference type="GO" id="GO:0050660">
    <property type="term" value="F:flavin adenine dinucleotide binding"/>
    <property type="evidence" value="ECO:0007669"/>
    <property type="project" value="InterPro"/>
</dbReference>
<evidence type="ECO:0000256" key="2">
    <source>
        <dbReference type="ARBA" id="ARBA00022630"/>
    </source>
</evidence>
<evidence type="ECO:0000259" key="6">
    <source>
        <dbReference type="Pfam" id="PF05199"/>
    </source>
</evidence>
<dbReference type="InterPro" id="IPR007867">
    <property type="entry name" value="GMC_OxRtase_C"/>
</dbReference>
<dbReference type="EMBL" id="WXFA01000064">
    <property type="protein sequence ID" value="MBM3095996.1"/>
    <property type="molecule type" value="Genomic_DNA"/>
</dbReference>
<protein>
    <submittedName>
        <fullName evidence="7">FAD-binding protein</fullName>
    </submittedName>
</protein>
<accession>A0AAW4FXB3</accession>
<dbReference type="RefSeq" id="WP_203530037.1">
    <property type="nucleotide sequence ID" value="NZ_CP083373.1"/>
</dbReference>
<dbReference type="PANTHER" id="PTHR46056:SF12">
    <property type="entry name" value="LONG-CHAIN-ALCOHOL OXIDASE"/>
    <property type="match status" value="1"/>
</dbReference>
<dbReference type="SUPFAM" id="SSF51905">
    <property type="entry name" value="FAD/NAD(P)-binding domain"/>
    <property type="match status" value="1"/>
</dbReference>
<evidence type="ECO:0000256" key="1">
    <source>
        <dbReference type="ARBA" id="ARBA00010790"/>
    </source>
</evidence>
<organism evidence="7 8">
    <name type="scientific">Ensifer canadensis</name>
    <dbReference type="NCBI Taxonomy" id="555315"/>
    <lineage>
        <taxon>Bacteria</taxon>
        <taxon>Pseudomonadati</taxon>
        <taxon>Pseudomonadota</taxon>
        <taxon>Alphaproteobacteria</taxon>
        <taxon>Hyphomicrobiales</taxon>
        <taxon>Rhizobiaceae</taxon>
        <taxon>Sinorhizobium/Ensifer group</taxon>
        <taxon>Ensifer</taxon>
    </lineage>
</organism>
<proteinExistence type="inferred from homology"/>
<evidence type="ECO:0000256" key="4">
    <source>
        <dbReference type="ARBA" id="ARBA00023002"/>
    </source>
</evidence>
<dbReference type="PANTHER" id="PTHR46056">
    <property type="entry name" value="LONG-CHAIN-ALCOHOL OXIDASE"/>
    <property type="match status" value="1"/>
</dbReference>
<feature type="domain" description="Glucose-methanol-choline oxidoreductase C-terminal" evidence="6">
    <location>
        <begin position="429"/>
        <end position="487"/>
    </location>
</feature>
<dbReference type="Proteomes" id="UP000744980">
    <property type="component" value="Unassembled WGS sequence"/>
</dbReference>
<comment type="similarity">
    <text evidence="1">Belongs to the GMC oxidoreductase family.</text>
</comment>
<name>A0AAW4FXB3_9HYPH</name>
<gene>
    <name evidence="7" type="ORF">GFB56_35555</name>
</gene>
<keyword evidence="8" id="KW-1185">Reference proteome</keyword>
<dbReference type="GO" id="GO:0016614">
    <property type="term" value="F:oxidoreductase activity, acting on CH-OH group of donors"/>
    <property type="evidence" value="ECO:0007669"/>
    <property type="project" value="InterPro"/>
</dbReference>
<reference evidence="7 8" key="1">
    <citation type="submission" date="2020-01" db="EMBL/GenBank/DDBJ databases">
        <title>Draft genome assembly of Ensifer adhaerens T173.</title>
        <authorList>
            <person name="Craig J.E."/>
            <person name="Stinchcombe J.R."/>
        </authorList>
    </citation>
    <scope>NUCLEOTIDE SEQUENCE [LARGE SCALE GENOMIC DNA]</scope>
    <source>
        <strain evidence="7 8">T173</strain>
    </source>
</reference>
<dbReference type="AlphaFoldDB" id="A0AAW4FXB3"/>
<dbReference type="InterPro" id="IPR000172">
    <property type="entry name" value="GMC_OxRdtase_N"/>
</dbReference>
<evidence type="ECO:0000259" key="5">
    <source>
        <dbReference type="Pfam" id="PF00732"/>
    </source>
</evidence>
<evidence type="ECO:0000256" key="3">
    <source>
        <dbReference type="ARBA" id="ARBA00022827"/>
    </source>
</evidence>
<dbReference type="InterPro" id="IPR036188">
    <property type="entry name" value="FAD/NAD-bd_sf"/>
</dbReference>
<keyword evidence="4" id="KW-0560">Oxidoreductase</keyword>
<evidence type="ECO:0000313" key="8">
    <source>
        <dbReference type="Proteomes" id="UP000744980"/>
    </source>
</evidence>
<keyword evidence="3" id="KW-0274">FAD</keyword>
<dbReference type="Pfam" id="PF05199">
    <property type="entry name" value="GMC_oxred_C"/>
    <property type="match status" value="1"/>
</dbReference>
<dbReference type="Pfam" id="PF00732">
    <property type="entry name" value="GMC_oxred_N"/>
    <property type="match status" value="1"/>
</dbReference>
<comment type="caution">
    <text evidence="7">The sequence shown here is derived from an EMBL/GenBank/DDBJ whole genome shotgun (WGS) entry which is preliminary data.</text>
</comment>
<feature type="domain" description="Glucose-methanol-choline oxidoreductase N-terminal" evidence="5">
    <location>
        <begin position="5"/>
        <end position="298"/>
    </location>
</feature>
<dbReference type="Gene3D" id="3.50.50.60">
    <property type="entry name" value="FAD/NAD(P)-binding domain"/>
    <property type="match status" value="2"/>
</dbReference>
<keyword evidence="2" id="KW-0285">Flavoprotein</keyword>